<protein>
    <submittedName>
        <fullName evidence="1">Uncharacterized protein</fullName>
    </submittedName>
</protein>
<reference evidence="1" key="3">
    <citation type="submission" date="2025-09" db="UniProtKB">
        <authorList>
            <consortium name="Ensembl"/>
        </authorList>
    </citation>
    <scope>IDENTIFICATION</scope>
</reference>
<keyword evidence="2" id="KW-1185">Reference proteome</keyword>
<organism evidence="1 2">
    <name type="scientific">Amphiprion percula</name>
    <name type="common">Orange clownfish</name>
    <name type="synonym">Lutjanus percula</name>
    <dbReference type="NCBI Taxonomy" id="161767"/>
    <lineage>
        <taxon>Eukaryota</taxon>
        <taxon>Metazoa</taxon>
        <taxon>Chordata</taxon>
        <taxon>Craniata</taxon>
        <taxon>Vertebrata</taxon>
        <taxon>Euteleostomi</taxon>
        <taxon>Actinopterygii</taxon>
        <taxon>Neopterygii</taxon>
        <taxon>Teleostei</taxon>
        <taxon>Neoteleostei</taxon>
        <taxon>Acanthomorphata</taxon>
        <taxon>Ovalentaria</taxon>
        <taxon>Pomacentridae</taxon>
        <taxon>Amphiprion</taxon>
    </lineage>
</organism>
<reference evidence="1" key="2">
    <citation type="submission" date="2025-08" db="UniProtKB">
        <authorList>
            <consortium name="Ensembl"/>
        </authorList>
    </citation>
    <scope>IDENTIFICATION</scope>
</reference>
<reference evidence="1 2" key="1">
    <citation type="submission" date="2018-03" db="EMBL/GenBank/DDBJ databases">
        <title>Finding Nemo's genes: A chromosome-scale reference assembly of the genome of the orange clownfish Amphiprion percula.</title>
        <authorList>
            <person name="Lehmann R."/>
        </authorList>
    </citation>
    <scope>NUCLEOTIDE SEQUENCE</scope>
</reference>
<dbReference type="Ensembl" id="ENSAPET00000015419.1">
    <property type="protein sequence ID" value="ENSAPEP00000015028.1"/>
    <property type="gene ID" value="ENSAPEG00000010712.1"/>
</dbReference>
<dbReference type="AlphaFoldDB" id="A0A3P8SRT7"/>
<evidence type="ECO:0000313" key="1">
    <source>
        <dbReference type="Ensembl" id="ENSAPEP00000015028.1"/>
    </source>
</evidence>
<dbReference type="Proteomes" id="UP000265080">
    <property type="component" value="Chromosome 20"/>
</dbReference>
<name>A0A3P8SRT7_AMPPE</name>
<proteinExistence type="predicted"/>
<sequence length="96" mass="11273">MNDISVRKYFKKQNINLSTQLIKTVTKICRNKCNLAAHSRVSEGISSKSYRKSALVCKIRGQAACRNFQFIHFRLHFDVFRDILTFKLLFTLKFKV</sequence>
<evidence type="ECO:0000313" key="2">
    <source>
        <dbReference type="Proteomes" id="UP000265080"/>
    </source>
</evidence>
<accession>A0A3P8SRT7</accession>